<proteinExistence type="predicted"/>
<evidence type="ECO:0000313" key="3">
    <source>
        <dbReference type="Proteomes" id="UP000241074"/>
    </source>
</evidence>
<gene>
    <name evidence="2" type="ORF">C7S18_01940</name>
</gene>
<sequence>MKTLKLAGVIAALAFAGSSVAGSFEVWSDNDKSMNKVVVVSFAGDNETQDAMLDLEYPANWEFVKAAAKASGTICAAKTDERKIRIVPPSGAGKALGGRADYCTFLFKPAAGKAAGGALKTLFTECAAANGNKTCSADLVDLNEK</sequence>
<reference evidence="2 3" key="2">
    <citation type="submission" date="2018-03" db="EMBL/GenBank/DDBJ databases">
        <authorList>
            <person name="Keele B.F."/>
        </authorList>
    </citation>
    <scope>NUCLEOTIDE SEQUENCE [LARGE SCALE GENOMIC DNA]</scope>
    <source>
        <strain evidence="2 3">D13</strain>
    </source>
</reference>
<evidence type="ECO:0000313" key="2">
    <source>
        <dbReference type="EMBL" id="AVP96027.1"/>
    </source>
</evidence>
<dbReference type="EMBL" id="CP027860">
    <property type="protein sequence ID" value="AVP96027.1"/>
    <property type="molecule type" value="Genomic_DNA"/>
</dbReference>
<keyword evidence="3" id="KW-1185">Reference proteome</keyword>
<evidence type="ECO:0008006" key="4">
    <source>
        <dbReference type="Google" id="ProtNLM"/>
    </source>
</evidence>
<reference evidence="2 3" key="1">
    <citation type="submission" date="2018-03" db="EMBL/GenBank/DDBJ databases">
        <title>Ahniella affigens gen. nov., sp. nov., a gammaproteobacterium isolated from sandy soil near a stream.</title>
        <authorList>
            <person name="Ko Y."/>
            <person name="Kim J.-H."/>
        </authorList>
    </citation>
    <scope>NUCLEOTIDE SEQUENCE [LARGE SCALE GENOMIC DNA]</scope>
    <source>
        <strain evidence="2 3">D13</strain>
    </source>
</reference>
<dbReference type="AlphaFoldDB" id="A0A2P1PMH6"/>
<dbReference type="Proteomes" id="UP000241074">
    <property type="component" value="Chromosome"/>
</dbReference>
<organism evidence="2 3">
    <name type="scientific">Ahniella affigens</name>
    <dbReference type="NCBI Taxonomy" id="2021234"/>
    <lineage>
        <taxon>Bacteria</taxon>
        <taxon>Pseudomonadati</taxon>
        <taxon>Pseudomonadota</taxon>
        <taxon>Gammaproteobacteria</taxon>
        <taxon>Lysobacterales</taxon>
        <taxon>Rhodanobacteraceae</taxon>
        <taxon>Ahniella</taxon>
    </lineage>
</organism>
<dbReference type="KEGG" id="xba:C7S18_01940"/>
<feature type="chain" id="PRO_5015198029" description="DUF4189 domain-containing protein" evidence="1">
    <location>
        <begin position="22"/>
        <end position="145"/>
    </location>
</feature>
<feature type="signal peptide" evidence="1">
    <location>
        <begin position="1"/>
        <end position="21"/>
    </location>
</feature>
<evidence type="ECO:0000256" key="1">
    <source>
        <dbReference type="SAM" id="SignalP"/>
    </source>
</evidence>
<keyword evidence="1" id="KW-0732">Signal</keyword>
<dbReference type="RefSeq" id="WP_106889956.1">
    <property type="nucleotide sequence ID" value="NZ_CP027860.1"/>
</dbReference>
<name>A0A2P1PMH6_9GAMM</name>
<protein>
    <recommendedName>
        <fullName evidence="4">DUF4189 domain-containing protein</fullName>
    </recommendedName>
</protein>
<accession>A0A2P1PMH6</accession>